<accession>A0A919VXL5</accession>
<sequence length="183" mass="18397">MTSINALSSASSTYRLPPPGSGTRPDPMAAVADKLGLSSSELKTQLQDGKSLNEVATARGVSHDDLLAAIRAGMPKDTTGAGSIQSAEKIATTKGLPPPPAGESPTSTDGTAGPGGAPKGQNTGIRDPETLGKLSDLLGMDKEKLSSSATSATKLVEMLQKNGVDLGQLRNVMSSGGLVDVAA</sequence>
<feature type="region of interest" description="Disordered" evidence="1">
    <location>
        <begin position="72"/>
        <end position="131"/>
    </location>
</feature>
<protein>
    <submittedName>
        <fullName evidence="2">Uncharacterized protein</fullName>
    </submittedName>
</protein>
<keyword evidence="3" id="KW-1185">Reference proteome</keyword>
<feature type="region of interest" description="Disordered" evidence="1">
    <location>
        <begin position="1"/>
        <end position="29"/>
    </location>
</feature>
<evidence type="ECO:0000313" key="3">
    <source>
        <dbReference type="Proteomes" id="UP000680865"/>
    </source>
</evidence>
<feature type="compositionally biased region" description="Polar residues" evidence="1">
    <location>
        <begin position="1"/>
        <end position="14"/>
    </location>
</feature>
<comment type="caution">
    <text evidence="2">The sequence shown here is derived from an EMBL/GenBank/DDBJ whole genome shotgun (WGS) entry which is preliminary data.</text>
</comment>
<gene>
    <name evidence="2" type="ORF">Aco04nite_65790</name>
</gene>
<dbReference type="AlphaFoldDB" id="A0A919VXL5"/>
<evidence type="ECO:0000313" key="2">
    <source>
        <dbReference type="EMBL" id="GIM79497.1"/>
    </source>
</evidence>
<name>A0A919VXL5_9ACTN</name>
<proteinExistence type="predicted"/>
<organism evidence="2 3">
    <name type="scientific">Winogradskya consettensis</name>
    <dbReference type="NCBI Taxonomy" id="113560"/>
    <lineage>
        <taxon>Bacteria</taxon>
        <taxon>Bacillati</taxon>
        <taxon>Actinomycetota</taxon>
        <taxon>Actinomycetes</taxon>
        <taxon>Micromonosporales</taxon>
        <taxon>Micromonosporaceae</taxon>
        <taxon>Winogradskya</taxon>
    </lineage>
</organism>
<reference evidence="2" key="1">
    <citation type="submission" date="2021-03" db="EMBL/GenBank/DDBJ databases">
        <title>Whole genome shotgun sequence of Actinoplanes consettensis NBRC 14913.</title>
        <authorList>
            <person name="Komaki H."/>
            <person name="Tamura T."/>
        </authorList>
    </citation>
    <scope>NUCLEOTIDE SEQUENCE</scope>
    <source>
        <strain evidence="2">NBRC 14913</strain>
    </source>
</reference>
<dbReference type="EMBL" id="BOQP01000039">
    <property type="protein sequence ID" value="GIM79497.1"/>
    <property type="molecule type" value="Genomic_DNA"/>
</dbReference>
<dbReference type="RefSeq" id="WP_213001089.1">
    <property type="nucleotide sequence ID" value="NZ_BAAATW010000001.1"/>
</dbReference>
<evidence type="ECO:0000256" key="1">
    <source>
        <dbReference type="SAM" id="MobiDB-lite"/>
    </source>
</evidence>
<dbReference type="Proteomes" id="UP000680865">
    <property type="component" value="Unassembled WGS sequence"/>
</dbReference>